<dbReference type="Pfam" id="PF24492">
    <property type="entry name" value="HEAT_ECM29"/>
    <property type="match status" value="1"/>
</dbReference>
<evidence type="ECO:0000256" key="1">
    <source>
        <dbReference type="ARBA" id="ARBA00022737"/>
    </source>
</evidence>
<dbReference type="InterPro" id="IPR055444">
    <property type="entry name" value="ARM_ECM29"/>
</dbReference>
<sequence length="1386" mass="153196">MDKAPEVQVRQVAVKFASTVFPSDHIPSRYLLLLAAGDPREEVHGEAQRVLRCLPGRNRKESASEQMPSFPEMVYYIQEKASHRMKTPVKYMTGTTVLPFNPAAFGEIVLYLRMCLAHSAGVVPTSQSLADMQDHAPAIGRYIRTLMSGGQVAPSSSSNKSGETNPVQIYIGLLQQLLAGVGGLPVMYCLLEAVSVYPEKLATKFVDKAEWIKIILETLIMTLTGKHILMNSSKEEMRELAALFYSVVVSTVSGSELKSMIEQLIKTTKDNHSPEIQHGSLLALGFTVGRYLAKKKIRMAEQQERNADLLPDQEELIQSATETIGSFLDSTSPLLAIAACTALGEIGRNGPLPIPSEGSGFTKLHLVESLLNRIPSSKETNKMKERAIQTLGYFPVGDGDFPHQKLLLQGLMDSVEMMRIMKNMKQKQNIFTVKEDTVLNAKQIELQFTIGEAITSAAVGTSSVAARDAWLVTEEEYTPPAGAKVNDVVPWVLDVILNKHIISPNPHVRQAACIWLLSLVRKLNTHKEVKVSHAVCELSQDVASKGLGLVYELGNEQDQQELVSTLVETLMTGKRVKHEVSGETVVFQGGALGKTPDGQGLSTYKELCSLASDLSQPDLVYKFMNLANHHAMWNSRKGAAFGFNVIATRAGEQLAPFLPQLVPRLYRYQFDPNLGIRQAMTSIWNALVTDKSIHCTSVDKYLKEILQDLVKNLTSNMWRVRESSCLALNDLLRGRPLDDIIDKLPEIWETLFRVQDDIKESVRKAAELALKTLSKVCVKMCDPAKGAAGQRTIAALLPCLLDKGMMSPVTEVRALRCASVDEMDDSSFINTLVKISKSAGAMLKPHAPKLIPALLESLSVLEPQVLNYLSLRATEQEKAAMDSARLSAAKSSPMMETINMCLQYLDVSVLGELVPRLCELIRSGVGLGTKGGCASVIVSLTTQCPQDLTPYSGKLMSALLSGLTDRNSVIQKSCAFAMGHLVRTSRDSSTEKLLQKLNSWYMEKEEPIYKTSCALTIHAIGRYSPDVLKNHAKEVLPLAFLGMHEIADEEKSEKEECSFGGIRLYLQELITITQKALQSQSWKMKAQGAVAMASIAKQTSSLVPPYLGMILTALLQGLAGRTWAGKEELLKAIACVVTACSAELEKSVPSQPSTNEILQAVLKECSKENLKYKIVAISCAADVLKATKEDRFQEFSDIVIPLIKKNSLESSGVRTTKNEDENEKEKELQLEYLLGAFESLGKAWPRNAETQRCYRQELCKLMCERLKLSTWKVQLGVLQSMNAFFQGLMLLEEEHADPEALAEILLETCKSITYSLENKTYSSVRTEALSVIELLLKKLEESKQWECLTSECRVLLIESLATMEPDSRPELREKAALLKKTLENLE</sequence>
<proteinExistence type="predicted"/>
<dbReference type="InterPro" id="IPR011989">
    <property type="entry name" value="ARM-like"/>
</dbReference>
<reference evidence="4 5" key="1">
    <citation type="submission" date="2023-05" db="EMBL/GenBank/DDBJ databases">
        <title>B98-5 Cell Line De Novo Hybrid Assembly: An Optical Mapping Approach.</title>
        <authorList>
            <person name="Kananen K."/>
            <person name="Auerbach J.A."/>
            <person name="Kautto E."/>
            <person name="Blachly J.S."/>
        </authorList>
    </citation>
    <scope>NUCLEOTIDE SEQUENCE [LARGE SCALE GENOMIC DNA]</scope>
    <source>
        <strain evidence="4">B95-8</strain>
        <tissue evidence="4">Cell line</tissue>
    </source>
</reference>
<evidence type="ECO:0000259" key="3">
    <source>
        <dbReference type="Pfam" id="PF24492"/>
    </source>
</evidence>
<feature type="domain" description="Proteasome adapter and scaffold protein ECM29 HEAT-repeat" evidence="3">
    <location>
        <begin position="843"/>
        <end position="1002"/>
    </location>
</feature>
<evidence type="ECO:0008006" key="6">
    <source>
        <dbReference type="Google" id="ProtNLM"/>
    </source>
</evidence>
<dbReference type="InterPro" id="IPR016024">
    <property type="entry name" value="ARM-type_fold"/>
</dbReference>
<name>A0ABQ9WER7_SAGOE</name>
<protein>
    <recommendedName>
        <fullName evidence="6">Ecm29 proteasome adaptor and scaffold</fullName>
    </recommendedName>
</protein>
<comment type="caution">
    <text evidence="4">The sequence shown here is derived from an EMBL/GenBank/DDBJ whole genome shotgun (WGS) entry which is preliminary data.</text>
</comment>
<dbReference type="PANTHER" id="PTHR23346">
    <property type="entry name" value="TRANSLATIONAL ACTIVATOR GCN1-RELATED"/>
    <property type="match status" value="1"/>
</dbReference>
<dbReference type="Pfam" id="PF23731">
    <property type="entry name" value="ARM_ECM29_C"/>
    <property type="match status" value="1"/>
</dbReference>
<evidence type="ECO:0000313" key="5">
    <source>
        <dbReference type="Proteomes" id="UP001266305"/>
    </source>
</evidence>
<keyword evidence="5" id="KW-1185">Reference proteome</keyword>
<dbReference type="Pfam" id="PF23702">
    <property type="entry name" value="ARM_ECM29"/>
    <property type="match status" value="1"/>
</dbReference>
<accession>A0ABQ9WER7</accession>
<dbReference type="PANTHER" id="PTHR23346:SF19">
    <property type="entry name" value="PROTEASOME ADAPTER AND SCAFFOLD PROTEIN ECM29"/>
    <property type="match status" value="1"/>
</dbReference>
<organism evidence="4 5">
    <name type="scientific">Saguinus oedipus</name>
    <name type="common">Cotton-top tamarin</name>
    <name type="synonym">Oedipomidas oedipus</name>
    <dbReference type="NCBI Taxonomy" id="9490"/>
    <lineage>
        <taxon>Eukaryota</taxon>
        <taxon>Metazoa</taxon>
        <taxon>Chordata</taxon>
        <taxon>Craniata</taxon>
        <taxon>Vertebrata</taxon>
        <taxon>Euteleostomi</taxon>
        <taxon>Mammalia</taxon>
        <taxon>Eutheria</taxon>
        <taxon>Euarchontoglires</taxon>
        <taxon>Primates</taxon>
        <taxon>Haplorrhini</taxon>
        <taxon>Platyrrhini</taxon>
        <taxon>Cebidae</taxon>
        <taxon>Callitrichinae</taxon>
        <taxon>Saguinus</taxon>
    </lineage>
</organism>
<gene>
    <name evidence="4" type="ORF">P7K49_001535</name>
</gene>
<dbReference type="Gene3D" id="1.25.10.10">
    <property type="entry name" value="Leucine-rich Repeat Variant"/>
    <property type="match status" value="3"/>
</dbReference>
<dbReference type="EMBL" id="JASSZA010000001">
    <property type="protein sequence ID" value="KAK2120149.1"/>
    <property type="molecule type" value="Genomic_DNA"/>
</dbReference>
<dbReference type="Proteomes" id="UP001266305">
    <property type="component" value="Unassembled WGS sequence"/>
</dbReference>
<evidence type="ECO:0000259" key="2">
    <source>
        <dbReference type="Pfam" id="PF23702"/>
    </source>
</evidence>
<feature type="domain" description="ECM29 ARM-like repeats" evidence="2">
    <location>
        <begin position="119"/>
        <end position="346"/>
    </location>
</feature>
<dbReference type="InterPro" id="IPR055443">
    <property type="entry name" value="HEAT_ECM29"/>
</dbReference>
<dbReference type="SUPFAM" id="SSF48371">
    <property type="entry name" value="ARM repeat"/>
    <property type="match status" value="2"/>
</dbReference>
<evidence type="ECO:0000313" key="4">
    <source>
        <dbReference type="EMBL" id="KAK2120149.1"/>
    </source>
</evidence>
<keyword evidence="1" id="KW-0677">Repeat</keyword>